<proteinExistence type="predicted"/>
<keyword evidence="1" id="KW-0175">Coiled coil</keyword>
<name>A0A9P0E882_NEZVI</name>
<protein>
    <submittedName>
        <fullName evidence="2">Uncharacterized protein</fullName>
    </submittedName>
</protein>
<evidence type="ECO:0000256" key="1">
    <source>
        <dbReference type="SAM" id="Coils"/>
    </source>
</evidence>
<dbReference type="EMBL" id="OV725077">
    <property type="protein sequence ID" value="CAH1390199.1"/>
    <property type="molecule type" value="Genomic_DNA"/>
</dbReference>
<reference evidence="2" key="1">
    <citation type="submission" date="2022-01" db="EMBL/GenBank/DDBJ databases">
        <authorList>
            <person name="King R."/>
        </authorList>
    </citation>
    <scope>NUCLEOTIDE SEQUENCE</scope>
</reference>
<dbReference type="AlphaFoldDB" id="A0A9P0E882"/>
<evidence type="ECO:0000313" key="3">
    <source>
        <dbReference type="Proteomes" id="UP001152798"/>
    </source>
</evidence>
<dbReference type="OrthoDB" id="2121607at2759"/>
<organism evidence="2 3">
    <name type="scientific">Nezara viridula</name>
    <name type="common">Southern green stink bug</name>
    <name type="synonym">Cimex viridulus</name>
    <dbReference type="NCBI Taxonomy" id="85310"/>
    <lineage>
        <taxon>Eukaryota</taxon>
        <taxon>Metazoa</taxon>
        <taxon>Ecdysozoa</taxon>
        <taxon>Arthropoda</taxon>
        <taxon>Hexapoda</taxon>
        <taxon>Insecta</taxon>
        <taxon>Pterygota</taxon>
        <taxon>Neoptera</taxon>
        <taxon>Paraneoptera</taxon>
        <taxon>Hemiptera</taxon>
        <taxon>Heteroptera</taxon>
        <taxon>Panheteroptera</taxon>
        <taxon>Pentatomomorpha</taxon>
        <taxon>Pentatomoidea</taxon>
        <taxon>Pentatomidae</taxon>
        <taxon>Pentatominae</taxon>
        <taxon>Nezara</taxon>
    </lineage>
</organism>
<gene>
    <name evidence="2" type="ORF">NEZAVI_LOCUS1440</name>
</gene>
<feature type="coiled-coil region" evidence="1">
    <location>
        <begin position="70"/>
        <end position="304"/>
    </location>
</feature>
<evidence type="ECO:0000313" key="2">
    <source>
        <dbReference type="EMBL" id="CAH1390199.1"/>
    </source>
</evidence>
<accession>A0A9P0E882</accession>
<keyword evidence="3" id="KW-1185">Reference proteome</keyword>
<dbReference type="Proteomes" id="UP001152798">
    <property type="component" value="Chromosome 1"/>
</dbReference>
<sequence>MDCNSISTNNITFDSQSLQIEELQQQLYKANQQLESGNLINIELEHEVDRLQAIIDTKDNVEKIQKADLTKQFNEKINSLKCQLEEEREKANNDIAELKVKIESTKVNVIKADVCSEDDSLKDLVASLKDELKELKEELAECKVINYNTEVANSQMVMKSKELEEMLEITKEMLKSKSETLMSTIEAFEELKEEKALLSSELAVLKAGPLENKERGNSLFSEVDIKRQAIEKKMEILRNKYLQAKKILAVKNNEMERLKAENRKIQMFWDEEVSNVKLREQKLLESYKQTNDELRSLIRKLELRPESPEIITISDKDMSNMQWIHTIIDKARAESREFRKAYENKSCDMLLVEETLYAMSIEIKNLKKQAIKDKAHIDELQSKLNNFENPDNTINIGEKGDRLDNKDNLNDQEKKLSANGVISSKTVRFAEDFKKS</sequence>